<name>A0A5N7C5K4_PETAA</name>
<dbReference type="SUPFAM" id="SSF55486">
    <property type="entry name" value="Metalloproteases ('zincins'), catalytic domain"/>
    <property type="match status" value="1"/>
</dbReference>
<protein>
    <recommendedName>
        <fullName evidence="2">Peptidase M12A domain-containing protein</fullName>
    </recommendedName>
</protein>
<dbReference type="GO" id="GO:0008237">
    <property type="term" value="F:metallopeptidase activity"/>
    <property type="evidence" value="ECO:0007669"/>
    <property type="project" value="InterPro"/>
</dbReference>
<sequence>MIIDENRLWPSEPDGRVIISIGFSEHGHHDRRDEVKKVARKWEKACPCIHFKWTRDISECDVRISFKGDLSWSEIGNTAADDLDLEHPTMKLPWVGEKALRRRHILHEFGHMLGAEHEHCSPDFPWDFDKSQVVEHFKREIQTKHPAWSTKKKKDEATARAKRDVLKHLDKRDLIWSSFDDKSIMLYPIKKEWLQYNPYDDIPPEDFDENYELSRKDKKYMRKAYGCTCLDPNPPIPPPIPPPNPVPYPGGFVYGGLPPNWQPIAPPPS</sequence>
<accession>A0A5N7C5K4</accession>
<dbReference type="Gene3D" id="3.40.390.10">
    <property type="entry name" value="Collagenase (Catalytic Domain)"/>
    <property type="match status" value="1"/>
</dbReference>
<dbReference type="AlphaFoldDB" id="A0A5N7C5K4"/>
<dbReference type="Proteomes" id="UP000326877">
    <property type="component" value="Unassembled WGS sequence"/>
</dbReference>
<reference evidence="1" key="1">
    <citation type="submission" date="2019-04" db="EMBL/GenBank/DDBJ databases">
        <title>Friends and foes A comparative genomics studyof 23 Aspergillus species from section Flavi.</title>
        <authorList>
            <consortium name="DOE Joint Genome Institute"/>
            <person name="Kjaerbolling I."/>
            <person name="Vesth T."/>
            <person name="Frisvad J.C."/>
            <person name="Nybo J.L."/>
            <person name="Theobald S."/>
            <person name="Kildgaard S."/>
            <person name="Isbrandt T."/>
            <person name="Kuo A."/>
            <person name="Sato A."/>
            <person name="Lyhne E.K."/>
            <person name="Kogle M.E."/>
            <person name="Wiebenga A."/>
            <person name="Kun R.S."/>
            <person name="Lubbers R.J."/>
            <person name="Makela M.R."/>
            <person name="Barry K."/>
            <person name="Chovatia M."/>
            <person name="Clum A."/>
            <person name="Daum C."/>
            <person name="Haridas S."/>
            <person name="He G."/>
            <person name="LaButti K."/>
            <person name="Lipzen A."/>
            <person name="Mondo S."/>
            <person name="Riley R."/>
            <person name="Salamov A."/>
            <person name="Simmons B.A."/>
            <person name="Magnuson J.K."/>
            <person name="Henrissat B."/>
            <person name="Mortensen U.H."/>
            <person name="Larsen T.O."/>
            <person name="Devries R.P."/>
            <person name="Grigoriev I.V."/>
            <person name="Machida M."/>
            <person name="Baker S.E."/>
            <person name="Andersen M.R."/>
        </authorList>
    </citation>
    <scope>NUCLEOTIDE SEQUENCE [LARGE SCALE GENOMIC DNA]</scope>
    <source>
        <strain evidence="1">IBT 14317</strain>
    </source>
</reference>
<evidence type="ECO:0008006" key="2">
    <source>
        <dbReference type="Google" id="ProtNLM"/>
    </source>
</evidence>
<organism evidence="1">
    <name type="scientific">Petromyces alliaceus</name>
    <name type="common">Aspergillus alliaceus</name>
    <dbReference type="NCBI Taxonomy" id="209559"/>
    <lineage>
        <taxon>Eukaryota</taxon>
        <taxon>Fungi</taxon>
        <taxon>Dikarya</taxon>
        <taxon>Ascomycota</taxon>
        <taxon>Pezizomycotina</taxon>
        <taxon>Eurotiomycetes</taxon>
        <taxon>Eurotiomycetidae</taxon>
        <taxon>Eurotiales</taxon>
        <taxon>Aspergillaceae</taxon>
        <taxon>Aspergillus</taxon>
        <taxon>Aspergillus subgen. Circumdati</taxon>
    </lineage>
</organism>
<gene>
    <name evidence="1" type="ORF">BDV23DRAFT_184459</name>
</gene>
<proteinExistence type="predicted"/>
<dbReference type="OrthoDB" id="291007at2759"/>
<dbReference type="InterPro" id="IPR024079">
    <property type="entry name" value="MetalloPept_cat_dom_sf"/>
</dbReference>
<dbReference type="EMBL" id="ML735266">
    <property type="protein sequence ID" value="KAE8389381.1"/>
    <property type="molecule type" value="Genomic_DNA"/>
</dbReference>
<evidence type="ECO:0000313" key="1">
    <source>
        <dbReference type="EMBL" id="KAE8389381.1"/>
    </source>
</evidence>